<dbReference type="InterPro" id="IPR000801">
    <property type="entry name" value="Esterase-like"/>
</dbReference>
<dbReference type="Pfam" id="PF00756">
    <property type="entry name" value="Esterase"/>
    <property type="match status" value="1"/>
</dbReference>
<dbReference type="InterPro" id="IPR052558">
    <property type="entry name" value="Siderophore_Hydrolase_D"/>
</dbReference>
<dbReference type="RefSeq" id="WP_182413936.1">
    <property type="nucleotide sequence ID" value="NZ_CP055153.1"/>
</dbReference>
<dbReference type="PANTHER" id="PTHR40841:SF2">
    <property type="entry name" value="SIDEROPHORE-DEGRADING ESTERASE (EUROFUNG)"/>
    <property type="match status" value="1"/>
</dbReference>
<evidence type="ECO:0000256" key="2">
    <source>
        <dbReference type="ARBA" id="ARBA00022801"/>
    </source>
</evidence>
<proteinExistence type="inferred from homology"/>
<evidence type="ECO:0000256" key="3">
    <source>
        <dbReference type="SAM" id="SignalP"/>
    </source>
</evidence>
<dbReference type="GO" id="GO:0016788">
    <property type="term" value="F:hydrolase activity, acting on ester bonds"/>
    <property type="evidence" value="ECO:0007669"/>
    <property type="project" value="TreeGrafter"/>
</dbReference>
<reference evidence="5 6" key="1">
    <citation type="submission" date="2020-06" db="EMBL/GenBank/DDBJ databases">
        <authorList>
            <person name="Hwang Y.J."/>
        </authorList>
    </citation>
    <scope>NUCLEOTIDE SEQUENCE [LARGE SCALE GENOMIC DNA]</scope>
    <source>
        <strain evidence="5 6">KUDC8001</strain>
    </source>
</reference>
<dbReference type="Gene3D" id="3.90.182.10">
    <property type="entry name" value="Toxin - Anthrax Protective Antigen,domain 1"/>
    <property type="match status" value="1"/>
</dbReference>
<protein>
    <recommendedName>
        <fullName evidence="4">PA14 domain-containing protein</fullName>
    </recommendedName>
</protein>
<dbReference type="KEGG" id="add:HUW48_01195"/>
<evidence type="ECO:0000256" key="1">
    <source>
        <dbReference type="ARBA" id="ARBA00005622"/>
    </source>
</evidence>
<dbReference type="SUPFAM" id="SSF56988">
    <property type="entry name" value="Anthrax protective antigen"/>
    <property type="match status" value="1"/>
</dbReference>
<name>A0A7L7L1S4_9BACT</name>
<sequence length="515" mass="58265">MKNLIFFLYNLVLLICFLLHSSPVKAQKTNTLQDSLYSSILKETRKIQVILPENYKAGTSEKYDVLYILDGEWNTALAIQLYGFMEYARYIPKNMILVSVPNLYRKDLNLRDRDFTPSSVKEGPVSGGAAKFLAFLKNELIPYINNSFPTKKENNTLYGTSLGGMFAVYAFLQEPTLFKSYLTVEPSLWWDKGYLNKLAETKLTTMTGVNNTLWLSVRDGKDYHGMGVAAFDSILQKKAPSGLIWQVARYPDETHFSTIWKGVYDGLRFSYTGHLHEGNILLKPMNGLIVPGKPFIVECDNFFTNTLLRYTTNAQEPTLTSIALKKVNNFNFSEPTTLIVTSFSPRDEYTKTLHANFKTSAVLPAVSKPKAVQAGGLRYAYYIGDWEKWPDVKKLRPIQSGKAGKDFNVNKLQSQSGFACLLEGFLEVPEAGYYIFQMGDDSSSKVYVGKHLVLGNYNVPGAGQSYMVPLEKGFYPIRIEYLYKLGGNQLSPIWWKPAGKEDSPILPEQLYSRLK</sequence>
<comment type="similarity">
    <text evidence="1">Belongs to the esterase D family.</text>
</comment>
<feature type="signal peptide" evidence="3">
    <location>
        <begin position="1"/>
        <end position="26"/>
    </location>
</feature>
<dbReference type="Gene3D" id="3.40.50.1820">
    <property type="entry name" value="alpha/beta hydrolase"/>
    <property type="match status" value="1"/>
</dbReference>
<dbReference type="EMBL" id="CP055153">
    <property type="protein sequence ID" value="QMU26732.1"/>
    <property type="molecule type" value="Genomic_DNA"/>
</dbReference>
<dbReference type="Proteomes" id="UP000514509">
    <property type="component" value="Chromosome"/>
</dbReference>
<dbReference type="SUPFAM" id="SSF53474">
    <property type="entry name" value="alpha/beta-Hydrolases"/>
    <property type="match status" value="1"/>
</dbReference>
<dbReference type="PANTHER" id="PTHR40841">
    <property type="entry name" value="SIDEROPHORE TRIACETYLFUSARININE C ESTERASE"/>
    <property type="match status" value="1"/>
</dbReference>
<evidence type="ECO:0000313" key="6">
    <source>
        <dbReference type="Proteomes" id="UP000514509"/>
    </source>
</evidence>
<dbReference type="InterPro" id="IPR037524">
    <property type="entry name" value="PA14/GLEYA"/>
</dbReference>
<keyword evidence="2" id="KW-0378">Hydrolase</keyword>
<evidence type="ECO:0000313" key="5">
    <source>
        <dbReference type="EMBL" id="QMU26732.1"/>
    </source>
</evidence>
<dbReference type="AlphaFoldDB" id="A0A7L7L1S4"/>
<organism evidence="5 6">
    <name type="scientific">Adhaeribacter radiodurans</name>
    <dbReference type="NCBI Taxonomy" id="2745197"/>
    <lineage>
        <taxon>Bacteria</taxon>
        <taxon>Pseudomonadati</taxon>
        <taxon>Bacteroidota</taxon>
        <taxon>Cytophagia</taxon>
        <taxon>Cytophagales</taxon>
        <taxon>Hymenobacteraceae</taxon>
        <taxon>Adhaeribacter</taxon>
    </lineage>
</organism>
<gene>
    <name evidence="5" type="ORF">HUW48_01195</name>
</gene>
<dbReference type="PROSITE" id="PS51820">
    <property type="entry name" value="PA14"/>
    <property type="match status" value="1"/>
</dbReference>
<reference evidence="5 6" key="2">
    <citation type="submission" date="2020-08" db="EMBL/GenBank/DDBJ databases">
        <title>Adhaeribacter dokdonensis sp. nov., isolated from the rhizosphere of Elymus tsukushiensis, a plant native to the Dokdo Islands, Republic of Korea.</title>
        <authorList>
            <person name="Ghim S.Y."/>
        </authorList>
    </citation>
    <scope>NUCLEOTIDE SEQUENCE [LARGE SCALE GENOMIC DNA]</scope>
    <source>
        <strain evidence="5 6">KUDC8001</strain>
    </source>
</reference>
<accession>A0A7L7L1S4</accession>
<feature type="domain" description="PA14" evidence="4">
    <location>
        <begin position="372"/>
        <end position="509"/>
    </location>
</feature>
<dbReference type="InterPro" id="IPR029058">
    <property type="entry name" value="AB_hydrolase_fold"/>
</dbReference>
<evidence type="ECO:0000259" key="4">
    <source>
        <dbReference type="PROSITE" id="PS51820"/>
    </source>
</evidence>
<keyword evidence="3" id="KW-0732">Signal</keyword>
<feature type="chain" id="PRO_5029623643" description="PA14 domain-containing protein" evidence="3">
    <location>
        <begin position="27"/>
        <end position="515"/>
    </location>
</feature>
<keyword evidence="6" id="KW-1185">Reference proteome</keyword>